<evidence type="ECO:0000313" key="2">
    <source>
        <dbReference type="Proteomes" id="UP000327493"/>
    </source>
</evidence>
<comment type="caution">
    <text evidence="1">The sequence shown here is derived from an EMBL/GenBank/DDBJ whole genome shotgun (WGS) entry which is preliminary data.</text>
</comment>
<dbReference type="AlphaFoldDB" id="A0A5J5DH24"/>
<accession>A0A5J5DH24</accession>
<dbReference type="EMBL" id="VOFY01000005">
    <property type="protein sequence ID" value="KAA8592549.1"/>
    <property type="molecule type" value="Genomic_DNA"/>
</dbReference>
<dbReference type="Proteomes" id="UP000327493">
    <property type="component" value="Chromosome 5"/>
</dbReference>
<keyword evidence="2" id="KW-1185">Reference proteome</keyword>
<reference evidence="1 2" key="1">
    <citation type="submission" date="2019-08" db="EMBL/GenBank/DDBJ databases">
        <title>A chromosome-level genome assembly, high-density linkage maps, and genome scans reveal the genomic architecture of hybrid incompatibilities underlying speciation via character displacement in darters (Percidae: Etheostominae).</title>
        <authorList>
            <person name="Moran R.L."/>
            <person name="Catchen J.M."/>
            <person name="Fuller R.C."/>
        </authorList>
    </citation>
    <scope>NUCLEOTIDE SEQUENCE [LARGE SCALE GENOMIC DNA]</scope>
    <source>
        <strain evidence="1">EspeVRDwgs_2016</strain>
        <tissue evidence="1">Muscle</tissue>
    </source>
</reference>
<sequence length="142" mass="16072">MSGMVQIPRYINVEVTGCIGMTATFGCHLRPRHTEMSTEMIPTSPHGHRGNREASPLMGERGEVGDGGYRSVSAEILLLMLTISVVQTNHNTALWPMPMRRDRSLCHFVDCPMACPFLSDVLDEEALILRRAFRRERVFRNK</sequence>
<organism evidence="1 2">
    <name type="scientific">Etheostoma spectabile</name>
    <name type="common">orangethroat darter</name>
    <dbReference type="NCBI Taxonomy" id="54343"/>
    <lineage>
        <taxon>Eukaryota</taxon>
        <taxon>Metazoa</taxon>
        <taxon>Chordata</taxon>
        <taxon>Craniata</taxon>
        <taxon>Vertebrata</taxon>
        <taxon>Euteleostomi</taxon>
        <taxon>Actinopterygii</taxon>
        <taxon>Neopterygii</taxon>
        <taxon>Teleostei</taxon>
        <taxon>Neoteleostei</taxon>
        <taxon>Acanthomorphata</taxon>
        <taxon>Eupercaria</taxon>
        <taxon>Perciformes</taxon>
        <taxon>Percoidei</taxon>
        <taxon>Percidae</taxon>
        <taxon>Etheostomatinae</taxon>
        <taxon>Etheostoma</taxon>
    </lineage>
</organism>
<name>A0A5J5DH24_9PERO</name>
<gene>
    <name evidence="1" type="ORF">FQN60_018004</name>
</gene>
<proteinExistence type="predicted"/>
<evidence type="ECO:0000313" key="1">
    <source>
        <dbReference type="EMBL" id="KAA8592549.1"/>
    </source>
</evidence>
<protein>
    <submittedName>
        <fullName evidence="1">Uncharacterized protein</fullName>
    </submittedName>
</protein>